<dbReference type="EMBL" id="BAABME010003245">
    <property type="protein sequence ID" value="GAA0158043.1"/>
    <property type="molecule type" value="Genomic_DNA"/>
</dbReference>
<sequence>MFSEIGEWQHDLAELWKDTVQSVTAKVLGPYNGGATSTLVLAEDRTKRPDILSGFHKYRGGWDIANKYYFAVSHYLESSSKESFD</sequence>
<gene>
    <name evidence="1" type="ORF">LIER_15168</name>
</gene>
<reference evidence="1 2" key="1">
    <citation type="submission" date="2024-01" db="EMBL/GenBank/DDBJ databases">
        <title>The complete chloroplast genome sequence of Lithospermum erythrorhizon: insights into the phylogenetic relationship among Boraginaceae species and the maternal lineages of purple gromwells.</title>
        <authorList>
            <person name="Okada T."/>
            <person name="Watanabe K."/>
        </authorList>
    </citation>
    <scope>NUCLEOTIDE SEQUENCE [LARGE SCALE GENOMIC DNA]</scope>
</reference>
<dbReference type="Proteomes" id="UP001454036">
    <property type="component" value="Unassembled WGS sequence"/>
</dbReference>
<evidence type="ECO:0000313" key="1">
    <source>
        <dbReference type="EMBL" id="GAA0158043.1"/>
    </source>
</evidence>
<protein>
    <submittedName>
        <fullName evidence="1">Uncharacterized protein</fullName>
    </submittedName>
</protein>
<comment type="caution">
    <text evidence="1">The sequence shown here is derived from an EMBL/GenBank/DDBJ whole genome shotgun (WGS) entry which is preliminary data.</text>
</comment>
<evidence type="ECO:0000313" key="2">
    <source>
        <dbReference type="Proteomes" id="UP001454036"/>
    </source>
</evidence>
<proteinExistence type="predicted"/>
<organism evidence="1 2">
    <name type="scientific">Lithospermum erythrorhizon</name>
    <name type="common">Purple gromwell</name>
    <name type="synonym">Lithospermum officinale var. erythrorhizon</name>
    <dbReference type="NCBI Taxonomy" id="34254"/>
    <lineage>
        <taxon>Eukaryota</taxon>
        <taxon>Viridiplantae</taxon>
        <taxon>Streptophyta</taxon>
        <taxon>Embryophyta</taxon>
        <taxon>Tracheophyta</taxon>
        <taxon>Spermatophyta</taxon>
        <taxon>Magnoliopsida</taxon>
        <taxon>eudicotyledons</taxon>
        <taxon>Gunneridae</taxon>
        <taxon>Pentapetalae</taxon>
        <taxon>asterids</taxon>
        <taxon>lamiids</taxon>
        <taxon>Boraginales</taxon>
        <taxon>Boraginaceae</taxon>
        <taxon>Boraginoideae</taxon>
        <taxon>Lithospermeae</taxon>
        <taxon>Lithospermum</taxon>
    </lineage>
</organism>
<accession>A0AAV3Q6E5</accession>
<dbReference type="AlphaFoldDB" id="A0AAV3Q6E5"/>
<keyword evidence="2" id="KW-1185">Reference proteome</keyword>
<name>A0AAV3Q6E5_LITER</name>